<comment type="caution">
    <text evidence="6">The sequence shown here is derived from an EMBL/GenBank/DDBJ whole genome shotgun (WGS) entry which is preliminary data.</text>
</comment>
<dbReference type="CDD" id="cd06278">
    <property type="entry name" value="PBP1_LacI-like"/>
    <property type="match status" value="1"/>
</dbReference>
<dbReference type="AlphaFoldDB" id="A0A1J6HXS7"/>
<dbReference type="Gene3D" id="3.40.50.2300">
    <property type="match status" value="2"/>
</dbReference>
<organism evidence="6 7">
    <name type="scientific">Brucella cytisi</name>
    <dbReference type="NCBI Taxonomy" id="407152"/>
    <lineage>
        <taxon>Bacteria</taxon>
        <taxon>Pseudomonadati</taxon>
        <taxon>Pseudomonadota</taxon>
        <taxon>Alphaproteobacteria</taxon>
        <taxon>Hyphomicrobiales</taxon>
        <taxon>Brucellaceae</taxon>
        <taxon>Brucella/Ochrobactrum group</taxon>
        <taxon>Brucella</taxon>
    </lineage>
</organism>
<feature type="domain" description="HTH lacI-type" evidence="5">
    <location>
        <begin position="20"/>
        <end position="74"/>
    </location>
</feature>
<evidence type="ECO:0000256" key="1">
    <source>
        <dbReference type="ARBA" id="ARBA00022491"/>
    </source>
</evidence>
<protein>
    <submittedName>
        <fullName evidence="6">Transcriptional regulator</fullName>
    </submittedName>
</protein>
<keyword evidence="3" id="KW-0238">DNA-binding</keyword>
<keyword evidence="4" id="KW-0804">Transcription</keyword>
<dbReference type="InterPro" id="IPR000843">
    <property type="entry name" value="HTH_LacI"/>
</dbReference>
<dbReference type="InterPro" id="IPR010982">
    <property type="entry name" value="Lambda_DNA-bd_dom_sf"/>
</dbReference>
<accession>A0A1J6HXS7</accession>
<dbReference type="SMART" id="SM00354">
    <property type="entry name" value="HTH_LACI"/>
    <property type="match status" value="1"/>
</dbReference>
<reference evidence="6 7" key="1">
    <citation type="submission" date="2016-10" db="EMBL/GenBank/DDBJ databases">
        <title>The Draft Genome Sequence of the Potato Rhizosphere Bacteria Ochrobactrum sp. IPA7.2.</title>
        <authorList>
            <person name="Gogoleva N.E."/>
            <person name="Khlopko Y.A."/>
            <person name="Burygin G.L."/>
            <person name="Plotnikov A.O."/>
        </authorList>
    </citation>
    <scope>NUCLEOTIDE SEQUENCE [LARGE SCALE GENOMIC DNA]</scope>
    <source>
        <strain evidence="6 7">IPA7.2</strain>
    </source>
</reference>
<name>A0A1J6HXS7_9HYPH</name>
<evidence type="ECO:0000256" key="3">
    <source>
        <dbReference type="ARBA" id="ARBA00023125"/>
    </source>
</evidence>
<dbReference type="OrthoDB" id="8433438at2"/>
<evidence type="ECO:0000259" key="5">
    <source>
        <dbReference type="PROSITE" id="PS50932"/>
    </source>
</evidence>
<evidence type="ECO:0000313" key="7">
    <source>
        <dbReference type="Proteomes" id="UP000182985"/>
    </source>
</evidence>
<dbReference type="Pfam" id="PF13377">
    <property type="entry name" value="Peripla_BP_3"/>
    <property type="match status" value="1"/>
</dbReference>
<dbReference type="Gene3D" id="1.10.260.40">
    <property type="entry name" value="lambda repressor-like DNA-binding domains"/>
    <property type="match status" value="1"/>
</dbReference>
<dbReference type="GO" id="GO:0000976">
    <property type="term" value="F:transcription cis-regulatory region binding"/>
    <property type="evidence" value="ECO:0007669"/>
    <property type="project" value="TreeGrafter"/>
</dbReference>
<dbReference type="Proteomes" id="UP000182985">
    <property type="component" value="Unassembled WGS sequence"/>
</dbReference>
<proteinExistence type="predicted"/>
<dbReference type="GO" id="GO:0003700">
    <property type="term" value="F:DNA-binding transcription factor activity"/>
    <property type="evidence" value="ECO:0007669"/>
    <property type="project" value="TreeGrafter"/>
</dbReference>
<dbReference type="InterPro" id="IPR046335">
    <property type="entry name" value="LacI/GalR-like_sensor"/>
</dbReference>
<evidence type="ECO:0000313" key="6">
    <source>
        <dbReference type="EMBL" id="OIS93031.1"/>
    </source>
</evidence>
<dbReference type="Pfam" id="PF00356">
    <property type="entry name" value="LacI"/>
    <property type="match status" value="1"/>
</dbReference>
<gene>
    <name evidence="6" type="ORF">BLA27_13860</name>
</gene>
<dbReference type="SUPFAM" id="SSF53822">
    <property type="entry name" value="Periplasmic binding protein-like I"/>
    <property type="match status" value="1"/>
</dbReference>
<keyword evidence="1" id="KW-0678">Repressor</keyword>
<dbReference type="RefSeq" id="WP_071632236.1">
    <property type="nucleotide sequence ID" value="NZ_MOEC01000012.1"/>
</dbReference>
<dbReference type="EMBL" id="MOEC01000012">
    <property type="protein sequence ID" value="OIS93031.1"/>
    <property type="molecule type" value="Genomic_DNA"/>
</dbReference>
<dbReference type="CDD" id="cd01392">
    <property type="entry name" value="HTH_LacI"/>
    <property type="match status" value="1"/>
</dbReference>
<keyword evidence="2" id="KW-0805">Transcription regulation</keyword>
<dbReference type="SUPFAM" id="SSF47413">
    <property type="entry name" value="lambda repressor-like DNA-binding domains"/>
    <property type="match status" value="1"/>
</dbReference>
<dbReference type="PROSITE" id="PS50932">
    <property type="entry name" value="HTH_LACI_2"/>
    <property type="match status" value="1"/>
</dbReference>
<dbReference type="PANTHER" id="PTHR30146">
    <property type="entry name" value="LACI-RELATED TRANSCRIPTIONAL REPRESSOR"/>
    <property type="match status" value="1"/>
</dbReference>
<evidence type="ECO:0000256" key="4">
    <source>
        <dbReference type="ARBA" id="ARBA00023163"/>
    </source>
</evidence>
<sequence length="359" mass="38997">MPDKEMQREQDGADNQPRFISAHEVALEAGVSRSAVSRTFTPGASVSPSTREKVLKAAEKLGYQVNDLARGLLANRSRIVGMIAADPDSPFRSRQIAALSRRLAARGSVPVLIPTGQHGENLSAAHETLLRYRAEATVVLSGMPSSSFVDLAQRNGQTLILVGRTEEGADHIHINNRLAAETAVEIFAARGMKKLGLITSNVGSLNLIEREEAFIAKGKSLGLSVSIQRGDLTDYDGGYGAASLLLGERERVEGVFCVNDLMAFGLMDCARDVFNLSIPDDISVIGFDNITEARWGAYRLTTFDQNAERLSAEIIRLLNERQAAPNALPQTVVLELPLILRNSVRPLKNERGVRGMPNQ</sequence>
<evidence type="ECO:0000256" key="2">
    <source>
        <dbReference type="ARBA" id="ARBA00023015"/>
    </source>
</evidence>
<dbReference type="PANTHER" id="PTHR30146:SF95">
    <property type="entry name" value="RIBOSE OPERON REPRESSOR"/>
    <property type="match status" value="1"/>
</dbReference>
<keyword evidence="7" id="KW-1185">Reference proteome</keyword>
<dbReference type="InterPro" id="IPR028082">
    <property type="entry name" value="Peripla_BP_I"/>
</dbReference>